<dbReference type="OrthoDB" id="6725579at2"/>
<accession>A0A286BW20</accession>
<feature type="coiled-coil region" evidence="2">
    <location>
        <begin position="508"/>
        <end position="535"/>
    </location>
</feature>
<dbReference type="Gene3D" id="1.10.443.10">
    <property type="entry name" value="Intergrase catalytic core"/>
    <property type="match status" value="1"/>
</dbReference>
<organism evidence="3 4">
    <name type="scientific">Candidatus Pantoea floridensis</name>
    <dbReference type="NCBI Taxonomy" id="1938870"/>
    <lineage>
        <taxon>Bacteria</taxon>
        <taxon>Pseudomonadati</taxon>
        <taxon>Pseudomonadota</taxon>
        <taxon>Gammaproteobacteria</taxon>
        <taxon>Enterobacterales</taxon>
        <taxon>Erwiniaceae</taxon>
        <taxon>Pantoea</taxon>
    </lineage>
</organism>
<dbReference type="GO" id="GO:0006310">
    <property type="term" value="P:DNA recombination"/>
    <property type="evidence" value="ECO:0007669"/>
    <property type="project" value="UniProtKB-KW"/>
</dbReference>
<reference evidence="4" key="1">
    <citation type="submission" date="2017-09" db="EMBL/GenBank/DDBJ databases">
        <authorList>
            <person name="Varghese N."/>
            <person name="Submissions S."/>
        </authorList>
    </citation>
    <scope>NUCLEOTIDE SEQUENCE [LARGE SCALE GENOMIC DNA]</scope>
    <source>
        <strain evidence="4">JKS000234</strain>
    </source>
</reference>
<sequence length="609" mass="70101">MNESDIINFRNKTEILAGENLNEFILNCKEQLSGNLLDNKWESNHWKKIFKFSKFKMKNVKLDSFIKAEDLDSSYIEFCKSYVAYIFCSNLKGFDKLTFPIVLRVIEKNLLVFTGSGDIKSLNQVILDECLSDINKNYTKGVAYSCGKFMERLVAFLNEKEFLNCGLMKWSSYIRPPESRLSISDNADNTRLAKLPNERALRAIGEIFSMQDYDLHERDLFVTSVFALLMCAPSRISEILSLRADCEIVEKNREGKECYGLRFYSLKGFGANIKWIPEIMVPTAKLAIKRLLKLSENSRARSKMLEEEIKNGSGGTIWFDKEKDVRFSNALCALLNNQLSMKRRTGNDLFKITNAFFSKELGYSKISKHKNLFERHGYHDEDNKPFFLRTHQARHLLNTLAQRGGLGELDIAKWSGRVSITQNRVYNHITEDEMIEKVKALGINQNNIIPCDSDVNGNFEISTIHELKNELEHGAVHTTEYGYCVHDYTFAPCSKYFDCINCSEQVCVKGEKQKLERLRSLLDTTEDLVDKAKEAISEEELGADKWYQHQTKTLERVKGIIALMEYPELPDGSLVRTHGDDFSHFSRILEMKKDNKITNKESNNGQTPY</sequence>
<evidence type="ECO:0000313" key="3">
    <source>
        <dbReference type="EMBL" id="SOD38338.1"/>
    </source>
</evidence>
<evidence type="ECO:0000313" key="4">
    <source>
        <dbReference type="Proteomes" id="UP000219271"/>
    </source>
</evidence>
<keyword evidence="2" id="KW-0175">Coiled coil</keyword>
<dbReference type="InterPro" id="IPR011010">
    <property type="entry name" value="DNA_brk_join_enz"/>
</dbReference>
<dbReference type="EMBL" id="OCMY01000001">
    <property type="protein sequence ID" value="SOD38338.1"/>
    <property type="molecule type" value="Genomic_DNA"/>
</dbReference>
<name>A0A286BW20_9GAMM</name>
<dbReference type="SUPFAM" id="SSF56349">
    <property type="entry name" value="DNA breaking-rejoining enzymes"/>
    <property type="match status" value="1"/>
</dbReference>
<proteinExistence type="predicted"/>
<evidence type="ECO:0000256" key="2">
    <source>
        <dbReference type="SAM" id="Coils"/>
    </source>
</evidence>
<keyword evidence="4" id="KW-1185">Reference proteome</keyword>
<evidence type="ECO:0000256" key="1">
    <source>
        <dbReference type="ARBA" id="ARBA00023172"/>
    </source>
</evidence>
<protein>
    <submittedName>
        <fullName evidence="3">Uncharacterized protein</fullName>
    </submittedName>
</protein>
<dbReference type="Proteomes" id="UP000219271">
    <property type="component" value="Unassembled WGS sequence"/>
</dbReference>
<dbReference type="RefSeq" id="WP_097096275.1">
    <property type="nucleotide sequence ID" value="NZ_OCMY01000001.1"/>
</dbReference>
<dbReference type="InterPro" id="IPR013762">
    <property type="entry name" value="Integrase-like_cat_sf"/>
</dbReference>
<dbReference type="GO" id="GO:0003677">
    <property type="term" value="F:DNA binding"/>
    <property type="evidence" value="ECO:0007669"/>
    <property type="project" value="InterPro"/>
</dbReference>
<gene>
    <name evidence="3" type="ORF">SAMN06273570_2737</name>
</gene>
<keyword evidence="1" id="KW-0233">DNA recombination</keyword>
<dbReference type="GO" id="GO:0015074">
    <property type="term" value="P:DNA integration"/>
    <property type="evidence" value="ECO:0007669"/>
    <property type="project" value="InterPro"/>
</dbReference>
<dbReference type="AlphaFoldDB" id="A0A286BW20"/>